<reference evidence="1" key="1">
    <citation type="submission" date="2022-11" db="EMBL/GenBank/DDBJ databases">
        <title>Genome Sequence of Nemania bipapillata.</title>
        <authorList>
            <person name="Buettner E."/>
        </authorList>
    </citation>
    <scope>NUCLEOTIDE SEQUENCE</scope>
    <source>
        <strain evidence="1">CP14</strain>
    </source>
</reference>
<sequence>MPHLLNIPLEVLLQITSYLTTPEYGYLRETCKQLEALLFRAFAREFFSKRQFALMEFSIQALVDIAKSRFGPTLTHLIIHLEHPYAAQRRSQRPPISLHASVHTNHTLYLEEYLNHVEFVTTGLDAEILSEAIKHLPNLETIGMRDFRSGSRHRDNTVWNSYGCPTFVAKTGCGLELPVTGTRDRGHEYISHVFLTILRAIGTAAHSRAPIPFCLLARSDVSVAFR</sequence>
<dbReference type="EMBL" id="JAPESX010001982">
    <property type="protein sequence ID" value="KAJ8110096.1"/>
    <property type="molecule type" value="Genomic_DNA"/>
</dbReference>
<dbReference type="Proteomes" id="UP001153334">
    <property type="component" value="Unassembled WGS sequence"/>
</dbReference>
<evidence type="ECO:0000313" key="2">
    <source>
        <dbReference type="Proteomes" id="UP001153334"/>
    </source>
</evidence>
<organism evidence="1 2">
    <name type="scientific">Nemania bipapillata</name>
    <dbReference type="NCBI Taxonomy" id="110536"/>
    <lineage>
        <taxon>Eukaryota</taxon>
        <taxon>Fungi</taxon>
        <taxon>Dikarya</taxon>
        <taxon>Ascomycota</taxon>
        <taxon>Pezizomycotina</taxon>
        <taxon>Sordariomycetes</taxon>
        <taxon>Xylariomycetidae</taxon>
        <taxon>Xylariales</taxon>
        <taxon>Xylariaceae</taxon>
        <taxon>Nemania</taxon>
    </lineage>
</organism>
<protein>
    <submittedName>
        <fullName evidence="1">Uncharacterized protein</fullName>
    </submittedName>
</protein>
<keyword evidence="2" id="KW-1185">Reference proteome</keyword>
<evidence type="ECO:0000313" key="1">
    <source>
        <dbReference type="EMBL" id="KAJ8110096.1"/>
    </source>
</evidence>
<accession>A0ACC2I4B3</accession>
<comment type="caution">
    <text evidence="1">The sequence shown here is derived from an EMBL/GenBank/DDBJ whole genome shotgun (WGS) entry which is preliminary data.</text>
</comment>
<name>A0ACC2I4B3_9PEZI</name>
<gene>
    <name evidence="1" type="ORF">ONZ43_g5964</name>
</gene>
<proteinExistence type="predicted"/>